<reference evidence="3" key="1">
    <citation type="journal article" date="2006" name="PLoS Biol.">
        <title>Macronuclear genome sequence of the ciliate Tetrahymena thermophila, a model eukaryote.</title>
        <authorList>
            <person name="Eisen J.A."/>
            <person name="Coyne R.S."/>
            <person name="Wu M."/>
            <person name="Wu D."/>
            <person name="Thiagarajan M."/>
            <person name="Wortman J.R."/>
            <person name="Badger J.H."/>
            <person name="Ren Q."/>
            <person name="Amedeo P."/>
            <person name="Jones K.M."/>
            <person name="Tallon L.J."/>
            <person name="Delcher A.L."/>
            <person name="Salzberg S.L."/>
            <person name="Silva J.C."/>
            <person name="Haas B.J."/>
            <person name="Majoros W.H."/>
            <person name="Farzad M."/>
            <person name="Carlton J.M."/>
            <person name="Smith R.K. Jr."/>
            <person name="Garg J."/>
            <person name="Pearlman R.E."/>
            <person name="Karrer K.M."/>
            <person name="Sun L."/>
            <person name="Manning G."/>
            <person name="Elde N.C."/>
            <person name="Turkewitz A.P."/>
            <person name="Asai D.J."/>
            <person name="Wilkes D.E."/>
            <person name="Wang Y."/>
            <person name="Cai H."/>
            <person name="Collins K."/>
            <person name="Stewart B.A."/>
            <person name="Lee S.R."/>
            <person name="Wilamowska K."/>
            <person name="Weinberg Z."/>
            <person name="Ruzzo W.L."/>
            <person name="Wloga D."/>
            <person name="Gaertig J."/>
            <person name="Frankel J."/>
            <person name="Tsao C.-C."/>
            <person name="Gorovsky M.A."/>
            <person name="Keeling P.J."/>
            <person name="Waller R.F."/>
            <person name="Patron N.J."/>
            <person name="Cherry J.M."/>
            <person name="Stover N.A."/>
            <person name="Krieger C.J."/>
            <person name="del Toro C."/>
            <person name="Ryder H.F."/>
            <person name="Williamson S.C."/>
            <person name="Barbeau R.A."/>
            <person name="Hamilton E.P."/>
            <person name="Orias E."/>
        </authorList>
    </citation>
    <scope>NUCLEOTIDE SEQUENCE [LARGE SCALE GENOMIC DNA]</scope>
    <source>
        <strain evidence="3">SB210</strain>
    </source>
</reference>
<dbReference type="EMBL" id="GG662587">
    <property type="protein sequence ID" value="EAR85135.2"/>
    <property type="molecule type" value="Genomic_DNA"/>
</dbReference>
<evidence type="ECO:0000313" key="3">
    <source>
        <dbReference type="Proteomes" id="UP000009168"/>
    </source>
</evidence>
<dbReference type="AlphaFoldDB" id="I7MGG3"/>
<name>I7MGG3_TETTS</name>
<keyword evidence="3" id="KW-1185">Reference proteome</keyword>
<dbReference type="KEGG" id="tet:TTHERM_00485850"/>
<dbReference type="Proteomes" id="UP000009168">
    <property type="component" value="Unassembled WGS sequence"/>
</dbReference>
<dbReference type="RefSeq" id="XP_001032798.2">
    <property type="nucleotide sequence ID" value="XM_001032798.2"/>
</dbReference>
<dbReference type="InParanoid" id="I7MGG3"/>
<feature type="region of interest" description="Disordered" evidence="1">
    <location>
        <begin position="473"/>
        <end position="493"/>
    </location>
</feature>
<evidence type="ECO:0000313" key="2">
    <source>
        <dbReference type="EMBL" id="EAR85135.2"/>
    </source>
</evidence>
<feature type="compositionally biased region" description="Low complexity" evidence="1">
    <location>
        <begin position="473"/>
        <end position="484"/>
    </location>
</feature>
<proteinExistence type="predicted"/>
<evidence type="ECO:0000256" key="1">
    <source>
        <dbReference type="SAM" id="MobiDB-lite"/>
    </source>
</evidence>
<dbReference type="GeneID" id="7831097"/>
<feature type="region of interest" description="Disordered" evidence="1">
    <location>
        <begin position="301"/>
        <end position="322"/>
    </location>
</feature>
<accession>I7MGG3</accession>
<protein>
    <submittedName>
        <fullName evidence="2">Uncharacterized protein</fullName>
    </submittedName>
</protein>
<feature type="compositionally biased region" description="Polar residues" evidence="1">
    <location>
        <begin position="301"/>
        <end position="312"/>
    </location>
</feature>
<organism evidence="2 3">
    <name type="scientific">Tetrahymena thermophila (strain SB210)</name>
    <dbReference type="NCBI Taxonomy" id="312017"/>
    <lineage>
        <taxon>Eukaryota</taxon>
        <taxon>Sar</taxon>
        <taxon>Alveolata</taxon>
        <taxon>Ciliophora</taxon>
        <taxon>Intramacronucleata</taxon>
        <taxon>Oligohymenophorea</taxon>
        <taxon>Hymenostomatida</taxon>
        <taxon>Tetrahymenina</taxon>
        <taxon>Tetrahymenidae</taxon>
        <taxon>Tetrahymena</taxon>
    </lineage>
</organism>
<sequence length="984" mass="115113">MKIRFQLYQQTITLNNSNKQKHKQFLVINQYKSRRKFYNLNLLNNRSVKPIQQVEEEMRQNLMIKKLDTLSFQGDTYDNMTPYSKLYLKNEDELLIKAQEIEYNEEGALFDSQHQMVKELNFVPYFKIDSTLRFNTQNIEEQTREKKITWQDLSKNILDTQGLSILSPVNDERKLSTSFMNKSALKKLNLSQSLSGSVISKQQYINKYFKDSFRVAQAAAIAAAGKHNSKSKTSSARDVLNSCAEENTDNLSTEKNTKAPSFRRKSLSNNFVYFSNDMEQNLRQKNQFWIFSDVEENLQNEINSNNFPQSTDSQKRNNKTTTKTYAQRRMNQNRGNTYINSGFTPKNQAKKETKIIDNIKMRPKSCCCNRCGPELNKNKKLISLPFKTAIQNAVENSKLGINTGLKCIAFIGKVRRSKYIDSLMFNQLNSLQNNLENPQILQPENTEVANQQTNKQKKNSYSLHNPLYLSLQNYNNNNNNNGSNRKPSHLSLNENGQANQKRLSYVSKDQEDLSNSEKKERSSILKVSNLEIINVDQNNQKKDQKLIEDQQFQDQSQIVKQFTFQTQSSQSDFESQQNSQEDYSELSQQKINFRQSQLFSTQKSLNKIVNKKQKVQQIISMHKQASRVGQITKLALKNENSEGKDGDYQSCKKAEQNQNEQIQTDRVAYHISSTSKQERNNYKTHTNSIFEDRISQRIISNTKLQPISKINIENQYKMQDRSASFKQGSFNNNQNAGKALTQNECYYSQQLQISNKQLHQMVYLPLRSFKQNESLTDRTSQQKLKNSIRVQTLIQNEKEMGNLTEDIKSFESIHTQFLNTTSDSFKEPKLIQFKRRILDKEEQKLVSMSQRSDYKIYLQQQDSERQHTFAPKLTTSKDFLSRFVQQKKNQNSLYFSKQYQNKKFNKLNKAQIIDLNDEKSQLKIYQNIDHKIINVNRSDDRQKYFLQKRENEQQQQNYINNDFLQKKQNLDSTPSSYSQNLKSS</sequence>
<gene>
    <name evidence="2" type="ORF">TTHERM_00485850</name>
</gene>